<dbReference type="PANTHER" id="PTHR42928:SF5">
    <property type="entry name" value="BLR1237 PROTEIN"/>
    <property type="match status" value="1"/>
</dbReference>
<dbReference type="PIRSF" id="PIRSF017082">
    <property type="entry name" value="YflP"/>
    <property type="match status" value="1"/>
</dbReference>
<dbReference type="SUPFAM" id="SSF53850">
    <property type="entry name" value="Periplasmic binding protein-like II"/>
    <property type="match status" value="1"/>
</dbReference>
<dbReference type="RefSeq" id="WP_317015860.1">
    <property type="nucleotide sequence ID" value="NZ_CP136511.1"/>
</dbReference>
<dbReference type="Proteomes" id="UP001302652">
    <property type="component" value="Chromosome 3"/>
</dbReference>
<protein>
    <submittedName>
        <fullName evidence="3">Tripartite tricarboxylate transporter substrate binding protein</fullName>
    </submittedName>
</protein>
<dbReference type="InterPro" id="IPR042100">
    <property type="entry name" value="Bug_dom1"/>
</dbReference>
<dbReference type="Pfam" id="PF03401">
    <property type="entry name" value="TctC"/>
    <property type="match status" value="1"/>
</dbReference>
<dbReference type="PANTHER" id="PTHR42928">
    <property type="entry name" value="TRICARBOXYLATE-BINDING PROTEIN"/>
    <property type="match status" value="1"/>
</dbReference>
<evidence type="ECO:0000313" key="4">
    <source>
        <dbReference type="Proteomes" id="UP001302652"/>
    </source>
</evidence>
<feature type="chain" id="PRO_5046802281" evidence="2">
    <location>
        <begin position="25"/>
        <end position="324"/>
    </location>
</feature>
<dbReference type="Gene3D" id="3.40.190.10">
    <property type="entry name" value="Periplasmic binding protein-like II"/>
    <property type="match status" value="1"/>
</dbReference>
<keyword evidence="2" id="KW-0732">Signal</keyword>
<dbReference type="InterPro" id="IPR005064">
    <property type="entry name" value="BUG"/>
</dbReference>
<accession>A0ABZ0EC44</accession>
<proteinExistence type="inferred from homology"/>
<organism evidence="3 4">
    <name type="scientific">Paraburkholderia kirstenboschensis</name>
    <dbReference type="NCBI Taxonomy" id="1245436"/>
    <lineage>
        <taxon>Bacteria</taxon>
        <taxon>Pseudomonadati</taxon>
        <taxon>Pseudomonadota</taxon>
        <taxon>Betaproteobacteria</taxon>
        <taxon>Burkholderiales</taxon>
        <taxon>Burkholderiaceae</taxon>
        <taxon>Paraburkholderia</taxon>
    </lineage>
</organism>
<sequence length="324" mass="34032">MNSTSWLRATAAVFALASSASVIAEDSYPTHPVRIIVNVAPGGLTDVVTRLVAQRMSETLGKAVTVENRAGGDGLVGIRYVKSAAPDGYTILAAAGTIAIQPSVKLDPGYDLSKDFVGIGPMARSPLLMVESSDLPDKSLADFIARAKARPNELSYGSAGVGSTTHLGAALFFKRAGVSLLHVPYKGNGAAMTDVLSGRVASIFDAYGSSVANVKAGKLRVLGVTSTSRIASLPNVPTMAEQGYPNFSYYLYLGLVAPAGTPADVVQRLSNALRAATSTKELTARFTDNGLEPMTMQPAEFTQFLKQDQTNMSKVVAELGIEKR</sequence>
<name>A0ABZ0EC44_9BURK</name>
<comment type="similarity">
    <text evidence="1">Belongs to the UPF0065 (bug) family.</text>
</comment>
<evidence type="ECO:0000256" key="2">
    <source>
        <dbReference type="SAM" id="SignalP"/>
    </source>
</evidence>
<evidence type="ECO:0000313" key="3">
    <source>
        <dbReference type="EMBL" id="WOD14091.1"/>
    </source>
</evidence>
<evidence type="ECO:0000256" key="1">
    <source>
        <dbReference type="ARBA" id="ARBA00006987"/>
    </source>
</evidence>
<feature type="signal peptide" evidence="2">
    <location>
        <begin position="1"/>
        <end position="24"/>
    </location>
</feature>
<dbReference type="Gene3D" id="3.40.190.150">
    <property type="entry name" value="Bordetella uptake gene, domain 1"/>
    <property type="match status" value="1"/>
</dbReference>
<reference evidence="3 4" key="1">
    <citation type="submission" date="2023-10" db="EMBL/GenBank/DDBJ databases">
        <title>Surface-active antibiotics is a multifunctional adaptation for post-fire microbes.</title>
        <authorList>
            <person name="Liu M.D."/>
            <person name="Du Y."/>
            <person name="Koupaei S.K."/>
            <person name="Kim N.R."/>
            <person name="Zhang W."/>
            <person name="Traxler M.F."/>
        </authorList>
    </citation>
    <scope>NUCLEOTIDE SEQUENCE [LARGE SCALE GENOMIC DNA]</scope>
    <source>
        <strain evidence="3 4">F3</strain>
    </source>
</reference>
<dbReference type="EMBL" id="CP136511">
    <property type="protein sequence ID" value="WOD14091.1"/>
    <property type="molecule type" value="Genomic_DNA"/>
</dbReference>
<dbReference type="CDD" id="cd07012">
    <property type="entry name" value="PBP2_Bug_TTT"/>
    <property type="match status" value="1"/>
</dbReference>
<gene>
    <name evidence="3" type="ORF">RW095_00775</name>
</gene>
<keyword evidence="4" id="KW-1185">Reference proteome</keyword>